<evidence type="ECO:0000313" key="2">
    <source>
        <dbReference type="EMBL" id="SJM93095.1"/>
    </source>
</evidence>
<proteinExistence type="predicted"/>
<organism evidence="2 3">
    <name type="scientific">Crenothrix polyspora</name>
    <dbReference type="NCBI Taxonomy" id="360316"/>
    <lineage>
        <taxon>Bacteria</taxon>
        <taxon>Pseudomonadati</taxon>
        <taxon>Pseudomonadota</taxon>
        <taxon>Gammaproteobacteria</taxon>
        <taxon>Methylococcales</taxon>
        <taxon>Crenotrichaceae</taxon>
        <taxon>Crenothrix</taxon>
    </lineage>
</organism>
<dbReference type="Pfam" id="PF01609">
    <property type="entry name" value="DDE_Tnp_1"/>
    <property type="match status" value="1"/>
</dbReference>
<dbReference type="EMBL" id="FUKJ01000233">
    <property type="protein sequence ID" value="SJM93095.1"/>
    <property type="molecule type" value="Genomic_DNA"/>
</dbReference>
<dbReference type="AlphaFoldDB" id="A0A1R4HA21"/>
<accession>A0A1R4HA21</accession>
<gene>
    <name evidence="2" type="ORF">CRENPOLYSF2_3080001</name>
</gene>
<dbReference type="GO" id="GO:0003677">
    <property type="term" value="F:DNA binding"/>
    <property type="evidence" value="ECO:0007669"/>
    <property type="project" value="InterPro"/>
</dbReference>
<protein>
    <submittedName>
        <fullName evidence="2">Transposase</fullName>
    </submittedName>
</protein>
<evidence type="ECO:0000259" key="1">
    <source>
        <dbReference type="Pfam" id="PF01609"/>
    </source>
</evidence>
<reference evidence="3" key="1">
    <citation type="submission" date="2017-02" db="EMBL/GenBank/DDBJ databases">
        <authorList>
            <person name="Daims H."/>
        </authorList>
    </citation>
    <scope>NUCLEOTIDE SEQUENCE [LARGE SCALE GENOMIC DNA]</scope>
</reference>
<dbReference type="InterPro" id="IPR002559">
    <property type="entry name" value="Transposase_11"/>
</dbReference>
<feature type="domain" description="Transposase IS4-like" evidence="1">
    <location>
        <begin position="113"/>
        <end position="286"/>
    </location>
</feature>
<name>A0A1R4HA21_9GAMM</name>
<dbReference type="OrthoDB" id="1024829at2"/>
<dbReference type="RefSeq" id="WP_087147250.1">
    <property type="nucleotide sequence ID" value="NZ_FUKJ01000233.1"/>
</dbReference>
<dbReference type="GO" id="GO:0004803">
    <property type="term" value="F:transposase activity"/>
    <property type="evidence" value="ECO:0007669"/>
    <property type="project" value="InterPro"/>
</dbReference>
<dbReference type="Proteomes" id="UP000195442">
    <property type="component" value="Unassembled WGS sequence"/>
</dbReference>
<dbReference type="GO" id="GO:0006313">
    <property type="term" value="P:DNA transposition"/>
    <property type="evidence" value="ECO:0007669"/>
    <property type="project" value="InterPro"/>
</dbReference>
<sequence>MHWQERLITIYLYVCKHYQQNLWVYSQRMSNYADLSFSDEEVIALYLFGVMDKHREIKQTYEYADRHLRSWFPRLPSYVAFVQRLNKMADVFASLLEIIQQEQEAKNQGQVWLTDSFPVALAKQGHRFKACVARELADAGYCATKKLYYYGVRVHVVGRRQPGTLPTPEYIGVTGASDYDGKVFDQIRPQLHNNELYGDKAYHRPDAVAVMRAQNLHVLTPVKKQKGQKYLEPEDQWLSTAVSRIRQPIEALFAWVEEKTGIECASKVRSYNGLMVHVFGKLAAALFFWNYLRV</sequence>
<evidence type="ECO:0000313" key="3">
    <source>
        <dbReference type="Proteomes" id="UP000195442"/>
    </source>
</evidence>
<keyword evidence="3" id="KW-1185">Reference proteome</keyword>